<accession>A0ABN0C1X1</accession>
<dbReference type="PANTHER" id="PTHR32319">
    <property type="entry name" value="BACTERIAL HEMOLYSIN-LIKE PROTEIN"/>
    <property type="match status" value="1"/>
</dbReference>
<evidence type="ECO:0000256" key="1">
    <source>
        <dbReference type="ARBA" id="ARBA00022884"/>
    </source>
</evidence>
<dbReference type="GO" id="GO:0032259">
    <property type="term" value="P:methylation"/>
    <property type="evidence" value="ECO:0007669"/>
    <property type="project" value="UniProtKB-KW"/>
</dbReference>
<evidence type="ECO:0000313" key="5">
    <source>
        <dbReference type="EMBL" id="EFS91114.1"/>
    </source>
</evidence>
<dbReference type="InterPro" id="IPR002877">
    <property type="entry name" value="RNA_MeTrfase_FtsJ_dom"/>
</dbReference>
<dbReference type="Proteomes" id="UP000003179">
    <property type="component" value="Unassembled WGS sequence"/>
</dbReference>
<organism evidence="5 6">
    <name type="scientific">Cutibacterium modestum HL044PA1</name>
    <dbReference type="NCBI Taxonomy" id="765109"/>
    <lineage>
        <taxon>Bacteria</taxon>
        <taxon>Bacillati</taxon>
        <taxon>Actinomycetota</taxon>
        <taxon>Actinomycetes</taxon>
        <taxon>Propionibacteriales</taxon>
        <taxon>Propionibacteriaceae</taxon>
        <taxon>Cutibacterium</taxon>
        <taxon>Cutibacterium modestum</taxon>
    </lineage>
</organism>
<dbReference type="GO" id="GO:0008168">
    <property type="term" value="F:methyltransferase activity"/>
    <property type="evidence" value="ECO:0007669"/>
    <property type="project" value="UniProtKB-KW"/>
</dbReference>
<sequence length="257" mass="27711">MHDERQRWQSVHVRLDQALVEAGLARSRTLATRLVREGRVTVNGIVVTKPAMKVSASDNLVADEEVWVSRAAYKLLGALDTLGVSVPSKVLDAGASTGGFTQVVLARGAELVHAVDVGHDQISPVLRDDPRVIVHEGLNLRDLLPADLAVDGVVEPVDLVVGDVSFISLTMILEPISSVVSPDGLMLLLVKPQFEVGRKALRAHGVVTDPTLRTQAVAEVMSTAISLGWRMCDECDSPLPGQDGNIEHFILLERMGR</sequence>
<dbReference type="Pfam" id="PF01479">
    <property type="entry name" value="S4"/>
    <property type="match status" value="1"/>
</dbReference>
<gene>
    <name evidence="5" type="primary">rrmJ</name>
    <name evidence="5" type="ORF">HMPREF9607_02740</name>
</gene>
<proteinExistence type="inferred from homology"/>
<comment type="caution">
    <text evidence="5">The sequence shown here is derived from an EMBL/GenBank/DDBJ whole genome shotgun (WGS) entry which is preliminary data.</text>
</comment>
<evidence type="ECO:0000313" key="6">
    <source>
        <dbReference type="Proteomes" id="UP000003179"/>
    </source>
</evidence>
<keyword evidence="1 3" id="KW-0694">RNA-binding</keyword>
<keyword evidence="5" id="KW-0489">Methyltransferase</keyword>
<dbReference type="CDD" id="cd00165">
    <property type="entry name" value="S4"/>
    <property type="match status" value="1"/>
</dbReference>
<dbReference type="PIRSF" id="PIRSF005578">
    <property type="entry name" value="TlyA"/>
    <property type="match status" value="1"/>
</dbReference>
<dbReference type="InterPro" id="IPR002942">
    <property type="entry name" value="S4_RNA-bd"/>
</dbReference>
<comment type="similarity">
    <text evidence="2">Belongs to the TlyA family.</text>
</comment>
<dbReference type="Gene3D" id="3.10.290.10">
    <property type="entry name" value="RNA-binding S4 domain"/>
    <property type="match status" value="1"/>
</dbReference>
<dbReference type="Gene3D" id="3.40.50.150">
    <property type="entry name" value="Vaccinia Virus protein VP39"/>
    <property type="match status" value="1"/>
</dbReference>
<dbReference type="EMBL" id="ADZU01000042">
    <property type="protein sequence ID" value="EFS91114.1"/>
    <property type="molecule type" value="Genomic_DNA"/>
</dbReference>
<dbReference type="PANTHER" id="PTHR32319:SF0">
    <property type="entry name" value="BACTERIAL HEMOLYSIN-LIKE PROTEIN"/>
    <property type="match status" value="1"/>
</dbReference>
<keyword evidence="5" id="KW-0808">Transferase</keyword>
<dbReference type="EC" id="2.1.1.-" evidence="5"/>
<evidence type="ECO:0000259" key="4">
    <source>
        <dbReference type="SMART" id="SM00363"/>
    </source>
</evidence>
<name>A0ABN0C1X1_9ACTN</name>
<dbReference type="InterPro" id="IPR036986">
    <property type="entry name" value="S4_RNA-bd_sf"/>
</dbReference>
<dbReference type="NCBIfam" id="TIGR00478">
    <property type="entry name" value="tly"/>
    <property type="match status" value="1"/>
</dbReference>
<dbReference type="Pfam" id="PF01728">
    <property type="entry name" value="FtsJ"/>
    <property type="match status" value="1"/>
</dbReference>
<dbReference type="SUPFAM" id="SSF55174">
    <property type="entry name" value="Alpha-L RNA-binding motif"/>
    <property type="match status" value="1"/>
</dbReference>
<dbReference type="SUPFAM" id="SSF53335">
    <property type="entry name" value="S-adenosyl-L-methionine-dependent methyltransferases"/>
    <property type="match status" value="1"/>
</dbReference>
<evidence type="ECO:0000256" key="2">
    <source>
        <dbReference type="ARBA" id="ARBA00029460"/>
    </source>
</evidence>
<reference evidence="5" key="1">
    <citation type="submission" date="2010-08" db="EMBL/GenBank/DDBJ databases">
        <authorList>
            <person name="Weinstock G."/>
            <person name="Sodergren E."/>
            <person name="Clifton S."/>
            <person name="Fulton L."/>
            <person name="Fulton B."/>
            <person name="Courtney L."/>
            <person name="Fronick C."/>
            <person name="Harrison M."/>
            <person name="Strong C."/>
            <person name="Farmer C."/>
            <person name="Delahaunty K."/>
            <person name="Markovic C."/>
            <person name="Hall O."/>
            <person name="Minx P."/>
            <person name="Tomlinson C."/>
            <person name="Mitreva M."/>
            <person name="Hou S."/>
            <person name="Chen J."/>
            <person name="Wollam A."/>
            <person name="Pepin K.H."/>
            <person name="Johnson M."/>
            <person name="Bhonagiri V."/>
            <person name="Zhang X."/>
            <person name="Suruliraj S."/>
            <person name="Warren W."/>
            <person name="Chinwalla A."/>
            <person name="Mardis E.R."/>
            <person name="Wilson R.K."/>
        </authorList>
    </citation>
    <scope>NUCLEOTIDE SEQUENCE [LARGE SCALE GENOMIC DNA]</scope>
    <source>
        <strain evidence="5">HL044PA1</strain>
    </source>
</reference>
<dbReference type="CDD" id="cd02440">
    <property type="entry name" value="AdoMet_MTases"/>
    <property type="match status" value="1"/>
</dbReference>
<keyword evidence="6" id="KW-1185">Reference proteome</keyword>
<protein>
    <submittedName>
        <fullName evidence="5">Ribosomal RNA large subunit methyltransferase J</fullName>
        <ecNumber evidence="5">2.1.1.-</ecNumber>
    </submittedName>
</protein>
<feature type="domain" description="RNA-binding S4" evidence="4">
    <location>
        <begin position="13"/>
        <end position="76"/>
    </location>
</feature>
<dbReference type="InterPro" id="IPR029063">
    <property type="entry name" value="SAM-dependent_MTases_sf"/>
</dbReference>
<dbReference type="InterPro" id="IPR004538">
    <property type="entry name" value="Hemolysin_A/TlyA"/>
</dbReference>
<dbReference type="InterPro" id="IPR047048">
    <property type="entry name" value="TlyA"/>
</dbReference>
<evidence type="ECO:0000256" key="3">
    <source>
        <dbReference type="PROSITE-ProRule" id="PRU00182"/>
    </source>
</evidence>
<dbReference type="SMART" id="SM00363">
    <property type="entry name" value="S4"/>
    <property type="match status" value="1"/>
</dbReference>
<dbReference type="PROSITE" id="PS50889">
    <property type="entry name" value="S4"/>
    <property type="match status" value="1"/>
</dbReference>